<sequence>MGEGKVHRTQAVRSPALATGLLPHQRSNRRVCSRKASSLNLRDIFQEQSVFTEQWEAEYDAIAPSTASSATVSNIPLSTAKTPGCPMEKQHRRVAGAYSSLM</sequence>
<comment type="caution">
    <text evidence="1">The sequence shown here is derived from an EMBL/GenBank/DDBJ whole genome shotgun (WGS) entry which is preliminary data.</text>
</comment>
<evidence type="ECO:0000313" key="2">
    <source>
        <dbReference type="Proteomes" id="UP001153331"/>
    </source>
</evidence>
<accession>A0ACC2IJE8</accession>
<protein>
    <submittedName>
        <fullName evidence="1">Uncharacterized protein</fullName>
    </submittedName>
</protein>
<keyword evidence="2" id="KW-1185">Reference proteome</keyword>
<organism evidence="1 2">
    <name type="scientific">Boeremia exigua</name>
    <dbReference type="NCBI Taxonomy" id="749465"/>
    <lineage>
        <taxon>Eukaryota</taxon>
        <taxon>Fungi</taxon>
        <taxon>Dikarya</taxon>
        <taxon>Ascomycota</taxon>
        <taxon>Pezizomycotina</taxon>
        <taxon>Dothideomycetes</taxon>
        <taxon>Pleosporomycetidae</taxon>
        <taxon>Pleosporales</taxon>
        <taxon>Pleosporineae</taxon>
        <taxon>Didymellaceae</taxon>
        <taxon>Boeremia</taxon>
    </lineage>
</organism>
<reference evidence="1" key="1">
    <citation type="submission" date="2022-11" db="EMBL/GenBank/DDBJ databases">
        <title>Genome Sequence of Boeremia exigua.</title>
        <authorList>
            <person name="Buettner E."/>
        </authorList>
    </citation>
    <scope>NUCLEOTIDE SEQUENCE</scope>
    <source>
        <strain evidence="1">CU02</strain>
    </source>
</reference>
<evidence type="ECO:0000313" key="1">
    <source>
        <dbReference type="EMBL" id="KAJ8115227.1"/>
    </source>
</evidence>
<proteinExistence type="predicted"/>
<gene>
    <name evidence="1" type="ORF">OPT61_g3074</name>
</gene>
<name>A0ACC2IJE8_9PLEO</name>
<dbReference type="EMBL" id="JAPHNI010000151">
    <property type="protein sequence ID" value="KAJ8115227.1"/>
    <property type="molecule type" value="Genomic_DNA"/>
</dbReference>
<dbReference type="Proteomes" id="UP001153331">
    <property type="component" value="Unassembled WGS sequence"/>
</dbReference>